<dbReference type="EMBL" id="LAZR01014502">
    <property type="protein sequence ID" value="KKM17222.1"/>
    <property type="molecule type" value="Genomic_DNA"/>
</dbReference>
<reference evidence="1" key="1">
    <citation type="journal article" date="2015" name="Nature">
        <title>Complex archaea that bridge the gap between prokaryotes and eukaryotes.</title>
        <authorList>
            <person name="Spang A."/>
            <person name="Saw J.H."/>
            <person name="Jorgensen S.L."/>
            <person name="Zaremba-Niedzwiedzka K."/>
            <person name="Martijn J."/>
            <person name="Lind A.E."/>
            <person name="van Eijk R."/>
            <person name="Schleper C."/>
            <person name="Guy L."/>
            <person name="Ettema T.J."/>
        </authorList>
    </citation>
    <scope>NUCLEOTIDE SEQUENCE</scope>
</reference>
<accession>A0A0F9HPY1</accession>
<dbReference type="AlphaFoldDB" id="A0A0F9HPY1"/>
<dbReference type="InterPro" id="IPR021322">
    <property type="entry name" value="DUF2924"/>
</dbReference>
<proteinExistence type="predicted"/>
<dbReference type="Pfam" id="PF11149">
    <property type="entry name" value="DUF2924"/>
    <property type="match status" value="1"/>
</dbReference>
<comment type="caution">
    <text evidence="1">The sequence shown here is derived from an EMBL/GenBank/DDBJ whole genome shotgun (WGS) entry which is preliminary data.</text>
</comment>
<gene>
    <name evidence="1" type="ORF">LCGC14_1677920</name>
</gene>
<evidence type="ECO:0000313" key="1">
    <source>
        <dbReference type="EMBL" id="KKM17222.1"/>
    </source>
</evidence>
<organism evidence="1">
    <name type="scientific">marine sediment metagenome</name>
    <dbReference type="NCBI Taxonomy" id="412755"/>
    <lineage>
        <taxon>unclassified sequences</taxon>
        <taxon>metagenomes</taxon>
        <taxon>ecological metagenomes</taxon>
    </lineage>
</organism>
<evidence type="ECO:0008006" key="2">
    <source>
        <dbReference type="Google" id="ProtNLM"/>
    </source>
</evidence>
<name>A0A0F9HPY1_9ZZZZ</name>
<protein>
    <recommendedName>
        <fullName evidence="2">RAMA domain-containing protein</fullName>
    </recommendedName>
</protein>
<sequence>MPFHVKEFPGQLFRIMNEYKEAQILRRNTEANLADLAQVYADEPQKTRVTATVIPAPRQLVEKRVAAIESKLDALIDTVRTLQEPGHPAENKEGLQVGITLRGESKGNRFTLEVIEDGYLCSNGDIYQSLSGAALGVSGNRRSGWVFWKDIHGTSIGELTGRFGSGHNESRSMS</sequence>